<keyword evidence="3 10" id="KW-0255">Endonuclease</keyword>
<name>A0A238XMY2_9BACT</name>
<gene>
    <name evidence="10" type="primary">cas1</name>
    <name evidence="11" type="ORF">SAMN06265340_101123</name>
</gene>
<dbReference type="Gene3D" id="1.20.120.920">
    <property type="entry name" value="CRISPR-associated endonuclease Cas1, C-terminal domain"/>
    <property type="match status" value="1"/>
</dbReference>
<evidence type="ECO:0000256" key="8">
    <source>
        <dbReference type="ARBA" id="ARBA00023211"/>
    </source>
</evidence>
<evidence type="ECO:0000313" key="11">
    <source>
        <dbReference type="EMBL" id="SNR60335.1"/>
    </source>
</evidence>
<dbReference type="GO" id="GO:0046872">
    <property type="term" value="F:metal ion binding"/>
    <property type="evidence" value="ECO:0007669"/>
    <property type="project" value="UniProtKB-UniRule"/>
</dbReference>
<protein>
    <recommendedName>
        <fullName evidence="10">CRISPR-associated endonuclease Cas1</fullName>
        <ecNumber evidence="10">3.1.-.-</ecNumber>
    </recommendedName>
</protein>
<dbReference type="InterPro" id="IPR002729">
    <property type="entry name" value="CRISPR-assoc_Cas1"/>
</dbReference>
<dbReference type="PANTHER" id="PTHR34353:SF2">
    <property type="entry name" value="CRISPR-ASSOCIATED ENDONUCLEASE CAS1 1"/>
    <property type="match status" value="1"/>
</dbReference>
<dbReference type="InterPro" id="IPR042206">
    <property type="entry name" value="CRISPR-assoc_Cas1_C"/>
</dbReference>
<dbReference type="GO" id="GO:0003677">
    <property type="term" value="F:DNA binding"/>
    <property type="evidence" value="ECO:0007669"/>
    <property type="project" value="UniProtKB-KW"/>
</dbReference>
<evidence type="ECO:0000256" key="6">
    <source>
        <dbReference type="ARBA" id="ARBA00023118"/>
    </source>
</evidence>
<comment type="subunit">
    <text evidence="9 10">Homodimer, forms a heterotetramer with a Cas2 homodimer.</text>
</comment>
<sequence length="316" mass="35995">MKGFLFITTNGTKVSKDGNELIVETDGKKHRIPIGAISHVFLMGNVNITVSAIKFLSTRGRYLFILNKFGRLISVVYPEFIGSDNRYRGYQYLFFKNPELCINLTKKLLNQKLESVVKVLAGLYKESGMSFSPVLEWKDSVSASLKSAENTDSLLGVDGTISRFLFSKLASFNESPFYFEKREYYPPKDPVNALLSLTYTLFYSVLHPVVISAGLDPYYGFFHVKRGKHAALCSDLLELVRPELSLLVFNTLNDGFFDENDFLKESGKVYLKGDALKIYLKYFTDIVIHNKEDTYFSKIGEFIKTIKQELKRCSTL</sequence>
<evidence type="ECO:0000256" key="9">
    <source>
        <dbReference type="ARBA" id="ARBA00038592"/>
    </source>
</evidence>
<evidence type="ECO:0000256" key="2">
    <source>
        <dbReference type="ARBA" id="ARBA00022723"/>
    </source>
</evidence>
<evidence type="ECO:0000256" key="4">
    <source>
        <dbReference type="ARBA" id="ARBA00022801"/>
    </source>
</evidence>
<evidence type="ECO:0000256" key="10">
    <source>
        <dbReference type="HAMAP-Rule" id="MF_01470"/>
    </source>
</evidence>
<comment type="similarity">
    <text evidence="10">Belongs to the CRISPR-associated endonuclease Cas1 family.</text>
</comment>
<dbReference type="InterPro" id="IPR042211">
    <property type="entry name" value="CRISPR-assoc_Cas1_N"/>
</dbReference>
<dbReference type="Gene3D" id="3.100.10.20">
    <property type="entry name" value="CRISPR-associated endonuclease Cas1, N-terminal domain"/>
    <property type="match status" value="1"/>
</dbReference>
<keyword evidence="4 10" id="KW-0378">Hydrolase</keyword>
<dbReference type="GO" id="GO:0051607">
    <property type="term" value="P:defense response to virus"/>
    <property type="evidence" value="ECO:0007669"/>
    <property type="project" value="UniProtKB-UniRule"/>
</dbReference>
<dbReference type="InterPro" id="IPR050646">
    <property type="entry name" value="Cas1"/>
</dbReference>
<dbReference type="AlphaFoldDB" id="A0A238XMY2"/>
<evidence type="ECO:0000256" key="5">
    <source>
        <dbReference type="ARBA" id="ARBA00022842"/>
    </source>
</evidence>
<comment type="caution">
    <text evidence="10">Lacks conserved residue(s) required for the propagation of feature annotation.</text>
</comment>
<dbReference type="RefSeq" id="WP_089322161.1">
    <property type="nucleotide sequence ID" value="NZ_FZOB01000001.1"/>
</dbReference>
<keyword evidence="7 10" id="KW-0238">DNA-binding</keyword>
<keyword evidence="12" id="KW-1185">Reference proteome</keyword>
<reference evidence="12" key="1">
    <citation type="submission" date="2017-06" db="EMBL/GenBank/DDBJ databases">
        <authorList>
            <person name="Varghese N."/>
            <person name="Submissions S."/>
        </authorList>
    </citation>
    <scope>NUCLEOTIDE SEQUENCE [LARGE SCALE GENOMIC DNA]</scope>
    <source>
        <strain evidence="12">DSM 15668</strain>
    </source>
</reference>
<dbReference type="CDD" id="cd09634">
    <property type="entry name" value="Cas1_I-II-III"/>
    <property type="match status" value="1"/>
</dbReference>
<evidence type="ECO:0000313" key="12">
    <source>
        <dbReference type="Proteomes" id="UP000198405"/>
    </source>
</evidence>
<dbReference type="NCBIfam" id="TIGR00287">
    <property type="entry name" value="cas1"/>
    <property type="match status" value="1"/>
</dbReference>
<dbReference type="GO" id="GO:0016787">
    <property type="term" value="F:hydrolase activity"/>
    <property type="evidence" value="ECO:0007669"/>
    <property type="project" value="UniProtKB-KW"/>
</dbReference>
<dbReference type="OrthoDB" id="9803119at2"/>
<dbReference type="Proteomes" id="UP000198405">
    <property type="component" value="Unassembled WGS sequence"/>
</dbReference>
<proteinExistence type="inferred from homology"/>
<comment type="function">
    <text evidence="10">CRISPR (clustered regularly interspaced short palindromic repeat), is an adaptive immune system that provides protection against mobile genetic elements (viruses, transposable elements and conjugative plasmids). CRISPR clusters contain spacers, sequences complementary to antecedent mobile elements, and target invading nucleic acids. CRISPR clusters are transcribed and processed into CRISPR RNA (crRNA). Acts as a dsDNA endonuclease. Involved in the integration of spacer DNA into the CRISPR cassette.</text>
</comment>
<evidence type="ECO:0000256" key="1">
    <source>
        <dbReference type="ARBA" id="ARBA00022722"/>
    </source>
</evidence>
<organism evidence="11 12">
    <name type="scientific">Desulfurobacterium atlanticum</name>
    <dbReference type="NCBI Taxonomy" id="240169"/>
    <lineage>
        <taxon>Bacteria</taxon>
        <taxon>Pseudomonadati</taxon>
        <taxon>Aquificota</taxon>
        <taxon>Aquificia</taxon>
        <taxon>Desulfurobacteriales</taxon>
        <taxon>Desulfurobacteriaceae</taxon>
        <taxon>Desulfurobacterium</taxon>
    </lineage>
</organism>
<dbReference type="PANTHER" id="PTHR34353">
    <property type="entry name" value="CRISPR-ASSOCIATED ENDONUCLEASE CAS1 1"/>
    <property type="match status" value="1"/>
</dbReference>
<dbReference type="EC" id="3.1.-.-" evidence="10"/>
<keyword evidence="2 10" id="KW-0479">Metal-binding</keyword>
<feature type="binding site" evidence="10">
    <location>
        <position position="223"/>
    </location>
    <ligand>
        <name>Mn(2+)</name>
        <dbReference type="ChEBI" id="CHEBI:29035"/>
    </ligand>
</feature>
<keyword evidence="1 10" id="KW-0540">Nuclease</keyword>
<dbReference type="GO" id="GO:0004519">
    <property type="term" value="F:endonuclease activity"/>
    <property type="evidence" value="ECO:0007669"/>
    <property type="project" value="UniProtKB-UniRule"/>
</dbReference>
<dbReference type="Pfam" id="PF01867">
    <property type="entry name" value="Cas_Cas1"/>
    <property type="match status" value="1"/>
</dbReference>
<keyword evidence="5 10" id="KW-0460">Magnesium</keyword>
<dbReference type="EMBL" id="FZOB01000001">
    <property type="protein sequence ID" value="SNR60335.1"/>
    <property type="molecule type" value="Genomic_DNA"/>
</dbReference>
<feature type="binding site" evidence="10">
    <location>
        <position position="238"/>
    </location>
    <ligand>
        <name>Mn(2+)</name>
        <dbReference type="ChEBI" id="CHEBI:29035"/>
    </ligand>
</feature>
<accession>A0A238XMY2</accession>
<keyword evidence="6 10" id="KW-0051">Antiviral defense</keyword>
<evidence type="ECO:0000256" key="7">
    <source>
        <dbReference type="ARBA" id="ARBA00023125"/>
    </source>
</evidence>
<evidence type="ECO:0000256" key="3">
    <source>
        <dbReference type="ARBA" id="ARBA00022759"/>
    </source>
</evidence>
<comment type="cofactor">
    <cofactor evidence="10">
        <name>Mg(2+)</name>
        <dbReference type="ChEBI" id="CHEBI:18420"/>
    </cofactor>
    <cofactor evidence="10">
        <name>Mn(2+)</name>
        <dbReference type="ChEBI" id="CHEBI:29035"/>
    </cofactor>
</comment>
<dbReference type="GO" id="GO:0043571">
    <property type="term" value="P:maintenance of CRISPR repeat elements"/>
    <property type="evidence" value="ECO:0007669"/>
    <property type="project" value="UniProtKB-UniRule"/>
</dbReference>
<keyword evidence="8 10" id="KW-0464">Manganese</keyword>
<dbReference type="HAMAP" id="MF_01470">
    <property type="entry name" value="Cas1"/>
    <property type="match status" value="1"/>
</dbReference>